<dbReference type="AlphaFoldDB" id="A0A0C1NBL3"/>
<protein>
    <submittedName>
        <fullName evidence="2">Uncharacterized protein</fullName>
    </submittedName>
</protein>
<gene>
    <name evidence="2" type="ORF">DA73_0211490</name>
    <name evidence="1" type="ORF">DA73_0400037365</name>
</gene>
<dbReference type="EMBL" id="JHEG02000037">
    <property type="protein sequence ID" value="KIE12187.1"/>
    <property type="molecule type" value="Genomic_DNA"/>
</dbReference>
<evidence type="ECO:0000313" key="2">
    <source>
        <dbReference type="EMBL" id="KIE12187.1"/>
    </source>
</evidence>
<comment type="caution">
    <text evidence="2">The sequence shown here is derived from an EMBL/GenBank/DDBJ whole genome shotgun (WGS) entry which is preliminary data.</text>
</comment>
<dbReference type="OrthoDB" id="499418at2"/>
<evidence type="ECO:0000313" key="1">
    <source>
        <dbReference type="EMBL" id="KAF3890497.1"/>
    </source>
</evidence>
<evidence type="ECO:0000313" key="3">
    <source>
        <dbReference type="Proteomes" id="UP000029738"/>
    </source>
</evidence>
<organism evidence="2">
    <name type="scientific">Tolypothrix bouteillei VB521301</name>
    <dbReference type="NCBI Taxonomy" id="1479485"/>
    <lineage>
        <taxon>Bacteria</taxon>
        <taxon>Bacillati</taxon>
        <taxon>Cyanobacteriota</taxon>
        <taxon>Cyanophyceae</taxon>
        <taxon>Nostocales</taxon>
        <taxon>Tolypothrichaceae</taxon>
        <taxon>Tolypothrix</taxon>
    </lineage>
</organism>
<dbReference type="RefSeq" id="WP_038085117.1">
    <property type="nucleotide sequence ID" value="NZ_JHEG04000001.1"/>
</dbReference>
<name>A0A0C1NBL3_9CYAN</name>
<proteinExistence type="predicted"/>
<keyword evidence="3" id="KW-1185">Reference proteome</keyword>
<accession>A0A0C1NBL3</accession>
<reference evidence="1" key="2">
    <citation type="submission" date="2019-11" db="EMBL/GenBank/DDBJ databases">
        <title>Improved Assembly of Tolypothrix boutellei genome.</title>
        <authorList>
            <person name="Sarangi A.N."/>
            <person name="Mukherjee M."/>
            <person name="Ghosh S."/>
            <person name="Singh D."/>
            <person name="Das A."/>
            <person name="Kant S."/>
            <person name="Prusty A."/>
            <person name="Tripathy S."/>
        </authorList>
    </citation>
    <scope>NUCLEOTIDE SEQUENCE</scope>
    <source>
        <strain evidence="1">VB521301</strain>
    </source>
</reference>
<reference evidence="2" key="1">
    <citation type="journal article" date="2015" name="Genome Announc.">
        <title>Draft Genome Sequence of Tolypothrix boutellei Strain VB521301.</title>
        <authorList>
            <person name="Chandrababunaidu M.M."/>
            <person name="Singh D."/>
            <person name="Sen D."/>
            <person name="Bhan S."/>
            <person name="Das S."/>
            <person name="Gupta A."/>
            <person name="Adhikary S.P."/>
            <person name="Tripathy S."/>
        </authorList>
    </citation>
    <scope>NUCLEOTIDE SEQUENCE</scope>
    <source>
        <strain evidence="2">VB521301</strain>
    </source>
</reference>
<sequence length="756" mass="86433">MKDANRRKFLLGTLSGVVGGIVGILNRGRQTMASPVKPSEETAVSFRQPIALANGISLELVTHNDEFLGIGQIKAENVLLRSGRRPMFVEICNPSAVSLYNYTIAQQNITNNLVQLKFSMHYREGGLMEWMLHTVRNRYNTSDWAAEPQKATDTALWLEIRPVTRNIGDRKYTGLSYQYRYQSQSIPIYKILDRATWELDGRAVGNEFWMRNSFAPSIASIHSVEEFYSTEWYLPSAKNPSVFQFVPLQTALQGFTFTSGPSGTLVTWATKASHIRSLFEKPRGIDEIIHWHQHCSDLGQELVTSPMEVLWSPGKLDRVEQTNAYEAVRELVHETLHADIGMRRERITTYALIEQWDNANLKRYTEVALPKLLASGVKMVALANHFQNNMNTFGVGNMACTIDLKVADSVGEENLRNFCNKTKAGGAIVQMWGNTALSTFGLKQWDRNGVKNRLDYLPKEGSIMEAIERSQDPFVRNPSNAIEADHYTPVFAVLNLRDPVIREYWLKRWKQAHDEIGLEAIFLDSSTNLSSDKFHFIQLADSSAREPATNNNQQLFTQRPAKEPAAAILSQYHAHLKLMAEMQKIGYRYCGEDIGVFGIHRTGPNLLAKLNYLPLWMDCLTDFDTLTLQKAGVDPDDTFFRGLAYRMMWYVFWDIKTEQISFNYGSVRGDFDKPNTWHISLFKVFNKVNDLMINREILLRENGVVYRTTGQQILWAFQNFDFQLPSSSVVRDETTSKSWQTRRLQAIKHHVYSIKT</sequence>
<dbReference type="EMBL" id="JHEG04000001">
    <property type="protein sequence ID" value="KAF3890497.1"/>
    <property type="molecule type" value="Genomic_DNA"/>
</dbReference>
<dbReference type="Proteomes" id="UP000029738">
    <property type="component" value="Unassembled WGS sequence"/>
</dbReference>